<sequence>MPLLYEIPLHLQTMIGSQQASLVGAMIKDNASGLILGHVQQASGLAPMLGQALGAVGSSGFSPLGILSVAQNEGIRRGVAELQNGMILMQNLQYGTLALSGLGLGVSIAGFAATLARLKAIEARLEAISAAVDQVTTDRREDDLKSVFAEISGDVQNVETLSHRRDPQRVAEQLQLSLARSTRKIEHYFLREAELSRRTSLPIEQLDRLWTLAAAIRLCQESSIQALFAADELEVAQRMGQFELERQIALLQVLSPDILSRLVSRGEPDPETARSLRQTALGQARALTDGIKGGVLAIAGQISIASTLREEGMTGIDYVRRIGSETNVPLVCLVPRT</sequence>
<dbReference type="OrthoDB" id="7060592at2"/>
<proteinExistence type="predicted"/>
<organism evidence="1 2">
    <name type="scientific">Pseudorhodobacter turbinis</name>
    <dbReference type="NCBI Taxonomy" id="2500533"/>
    <lineage>
        <taxon>Bacteria</taxon>
        <taxon>Pseudomonadati</taxon>
        <taxon>Pseudomonadota</taxon>
        <taxon>Alphaproteobacteria</taxon>
        <taxon>Rhodobacterales</taxon>
        <taxon>Paracoccaceae</taxon>
        <taxon>Pseudorhodobacter</taxon>
    </lineage>
</organism>
<protein>
    <submittedName>
        <fullName evidence="1">Uncharacterized protein</fullName>
    </submittedName>
</protein>
<dbReference type="KEGG" id="pseb:EOK75_00595"/>
<gene>
    <name evidence="1" type="ORF">EOK75_00595</name>
</gene>
<name>A0A4P8ECM1_9RHOB</name>
<evidence type="ECO:0000313" key="1">
    <source>
        <dbReference type="EMBL" id="QCO54448.1"/>
    </source>
</evidence>
<reference evidence="1 2" key="1">
    <citation type="submission" date="2019-05" db="EMBL/GenBank/DDBJ databases">
        <title>Pseudorhodobacter turbinis sp. nov., isolated from the gut of the Korean turban shell.</title>
        <authorList>
            <person name="Jeong Y.-S."/>
            <person name="Kang W.-R."/>
            <person name="Bae J.-W."/>
        </authorList>
    </citation>
    <scope>NUCLEOTIDE SEQUENCE [LARGE SCALE GENOMIC DNA]</scope>
    <source>
        <strain evidence="1 2">S12M18</strain>
    </source>
</reference>
<dbReference type="EMBL" id="CP039964">
    <property type="protein sequence ID" value="QCO54448.1"/>
    <property type="molecule type" value="Genomic_DNA"/>
</dbReference>
<keyword evidence="2" id="KW-1185">Reference proteome</keyword>
<dbReference type="AlphaFoldDB" id="A0A4P8ECM1"/>
<dbReference type="RefSeq" id="WP_137192132.1">
    <property type="nucleotide sequence ID" value="NZ_CP039964.1"/>
</dbReference>
<dbReference type="Proteomes" id="UP000298631">
    <property type="component" value="Chromosome"/>
</dbReference>
<evidence type="ECO:0000313" key="2">
    <source>
        <dbReference type="Proteomes" id="UP000298631"/>
    </source>
</evidence>
<accession>A0A4P8ECM1</accession>